<keyword evidence="3" id="KW-1185">Reference proteome</keyword>
<feature type="compositionally biased region" description="Polar residues" evidence="1">
    <location>
        <begin position="172"/>
        <end position="184"/>
    </location>
</feature>
<feature type="region of interest" description="Disordered" evidence="1">
    <location>
        <begin position="448"/>
        <end position="596"/>
    </location>
</feature>
<feature type="compositionally biased region" description="Basic and acidic residues" evidence="1">
    <location>
        <begin position="461"/>
        <end position="494"/>
    </location>
</feature>
<feature type="compositionally biased region" description="Polar residues" evidence="1">
    <location>
        <begin position="205"/>
        <end position="216"/>
    </location>
</feature>
<dbReference type="EMBL" id="JAAMPI010000406">
    <property type="protein sequence ID" value="KAF4631830.1"/>
    <property type="molecule type" value="Genomic_DNA"/>
</dbReference>
<feature type="compositionally biased region" description="Acidic residues" evidence="1">
    <location>
        <begin position="220"/>
        <end position="230"/>
    </location>
</feature>
<feature type="compositionally biased region" description="Low complexity" evidence="1">
    <location>
        <begin position="94"/>
        <end position="103"/>
    </location>
</feature>
<feature type="compositionally biased region" description="Acidic residues" evidence="1">
    <location>
        <begin position="124"/>
        <end position="133"/>
    </location>
</feature>
<feature type="compositionally biased region" description="Polar residues" evidence="1">
    <location>
        <begin position="83"/>
        <end position="93"/>
    </location>
</feature>
<feature type="region of interest" description="Disordered" evidence="1">
    <location>
        <begin position="608"/>
        <end position="667"/>
    </location>
</feature>
<feature type="region of interest" description="Disordered" evidence="1">
    <location>
        <begin position="74"/>
        <end position="269"/>
    </location>
</feature>
<dbReference type="Proteomes" id="UP000566819">
    <property type="component" value="Unassembled WGS sequence"/>
</dbReference>
<feature type="compositionally biased region" description="Acidic residues" evidence="1">
    <location>
        <begin position="303"/>
        <end position="313"/>
    </location>
</feature>
<dbReference type="OrthoDB" id="5244495at2759"/>
<accession>A0A8H4W4W8</accession>
<evidence type="ECO:0000313" key="3">
    <source>
        <dbReference type="Proteomes" id="UP000566819"/>
    </source>
</evidence>
<name>A0A8H4W4W8_9HELO</name>
<feature type="compositionally biased region" description="Polar residues" evidence="1">
    <location>
        <begin position="615"/>
        <end position="628"/>
    </location>
</feature>
<proteinExistence type="predicted"/>
<evidence type="ECO:0000313" key="2">
    <source>
        <dbReference type="EMBL" id="KAF4631830.1"/>
    </source>
</evidence>
<comment type="caution">
    <text evidence="2">The sequence shown here is derived from an EMBL/GenBank/DDBJ whole genome shotgun (WGS) entry which is preliminary data.</text>
</comment>
<feature type="compositionally biased region" description="Polar residues" evidence="1">
    <location>
        <begin position="644"/>
        <end position="667"/>
    </location>
</feature>
<feature type="compositionally biased region" description="Basic and acidic residues" evidence="1">
    <location>
        <begin position="551"/>
        <end position="567"/>
    </location>
</feature>
<dbReference type="AlphaFoldDB" id="A0A8H4W4W8"/>
<sequence>MGARFWSTEECRYFVHVILPQSRYKTGENDGVGKDWDELAPIMQAEMERRGIARRQYTATVLFQHWYQKVSPRAQNRGESDAKNSALQAGVQPSSVTVASSSSDPKGKDRENTTAKKRKQPQADGDDEDDEDFIPVRRPASKKRQSSSSKPASKNSTSDLFVEPKTSHAESNKPQAESSTQASGDNGRVYGIVEIEEEVRETPTSKRTSLPSSARRQPNEDEDDDDEYENYIDFAKTRGKRASLAPGRKTQPPRKSTGKNKAVQFADEVKEPVNEMTALQNRWNGLKRRGNLFLKFHPKPTEDVEDDDMDFDDHDNNGYVPVHNGKGSRRHQESRVMESEAEGTHVLPRFDRTNPFRRQPVSTKGKEPVRPKTHPLYYDNEADSNKPPSVPSDISHSKKGKEPVINIESDDDEDMPWNRNRAAPLVDPKKNDSTWDDSILASRKATVNKTALGPVSLQPFRDMRKERDAFNAALAERDHEERSGRPQYGEKDPSRAYAIPKRSRQKLYDPMSTPYLPGDPRVDDEDVFSTPPSRLAPPPRYGQFLTPGPLNRHENNPPPRFRTDQPRFPDSWAPDGQRVPRNFDEGRQNAWSATNYDERQEARYQIHGEHISKINDGNRTSQQSSTPQDAAAAKALTELASFPPTLNDTTTSVRCSDVPSDSISMPE</sequence>
<reference evidence="2 3" key="1">
    <citation type="submission" date="2020-03" db="EMBL/GenBank/DDBJ databases">
        <title>Draft Genome Sequence of Cudoniella acicularis.</title>
        <authorList>
            <person name="Buettner E."/>
            <person name="Kellner H."/>
        </authorList>
    </citation>
    <scope>NUCLEOTIDE SEQUENCE [LARGE SCALE GENOMIC DNA]</scope>
    <source>
        <strain evidence="2 3">DSM 108380</strain>
    </source>
</reference>
<gene>
    <name evidence="2" type="ORF">G7Y89_g6300</name>
</gene>
<feature type="region of interest" description="Disordered" evidence="1">
    <location>
        <begin position="298"/>
        <end position="435"/>
    </location>
</feature>
<feature type="compositionally biased region" description="Low complexity" evidence="1">
    <location>
        <begin position="146"/>
        <end position="158"/>
    </location>
</feature>
<feature type="compositionally biased region" description="Basic and acidic residues" evidence="1">
    <location>
        <begin position="105"/>
        <end position="114"/>
    </location>
</feature>
<evidence type="ECO:0000256" key="1">
    <source>
        <dbReference type="SAM" id="MobiDB-lite"/>
    </source>
</evidence>
<protein>
    <submittedName>
        <fullName evidence="2">Uncharacterized protein</fullName>
    </submittedName>
</protein>
<organism evidence="2 3">
    <name type="scientific">Cudoniella acicularis</name>
    <dbReference type="NCBI Taxonomy" id="354080"/>
    <lineage>
        <taxon>Eukaryota</taxon>
        <taxon>Fungi</taxon>
        <taxon>Dikarya</taxon>
        <taxon>Ascomycota</taxon>
        <taxon>Pezizomycotina</taxon>
        <taxon>Leotiomycetes</taxon>
        <taxon>Helotiales</taxon>
        <taxon>Tricladiaceae</taxon>
        <taxon>Cudoniella</taxon>
    </lineage>
</organism>